<comment type="caution">
    <text evidence="3">The sequence shown here is derived from an EMBL/GenBank/DDBJ whole genome shotgun (WGS) entry which is preliminary data.</text>
</comment>
<evidence type="ECO:0000313" key="4">
    <source>
        <dbReference type="Proteomes" id="UP000321046"/>
    </source>
</evidence>
<gene>
    <name evidence="3" type="ORF">FRC96_13125</name>
</gene>
<dbReference type="PROSITE" id="PS51257">
    <property type="entry name" value="PROKAR_LIPOPROTEIN"/>
    <property type="match status" value="1"/>
</dbReference>
<name>A0A5C6X6Z8_9DELT</name>
<keyword evidence="1" id="KW-1133">Transmembrane helix</keyword>
<dbReference type="EMBL" id="VOSL01000054">
    <property type="protein sequence ID" value="TXD34556.1"/>
    <property type="molecule type" value="Genomic_DNA"/>
</dbReference>
<evidence type="ECO:0000259" key="2">
    <source>
        <dbReference type="Pfam" id="PF13490"/>
    </source>
</evidence>
<dbReference type="InterPro" id="IPR027383">
    <property type="entry name" value="Znf_put"/>
</dbReference>
<dbReference type="InterPro" id="IPR041916">
    <property type="entry name" value="Anti_sigma_zinc_sf"/>
</dbReference>
<feature type="domain" description="Putative zinc-finger" evidence="2">
    <location>
        <begin position="15"/>
        <end position="49"/>
    </location>
</feature>
<proteinExistence type="predicted"/>
<keyword evidence="1" id="KW-0472">Membrane</keyword>
<feature type="transmembrane region" description="Helical" evidence="1">
    <location>
        <begin position="100"/>
        <end position="121"/>
    </location>
</feature>
<dbReference type="OrthoDB" id="7549755at2"/>
<evidence type="ECO:0000313" key="3">
    <source>
        <dbReference type="EMBL" id="TXD34556.1"/>
    </source>
</evidence>
<dbReference type="Gene3D" id="1.10.10.1320">
    <property type="entry name" value="Anti-sigma factor, zinc-finger domain"/>
    <property type="match status" value="1"/>
</dbReference>
<keyword evidence="1" id="KW-0812">Transmembrane</keyword>
<reference evidence="3 4" key="1">
    <citation type="submission" date="2019-08" db="EMBL/GenBank/DDBJ databases">
        <title>Bradymonadales sp. TMQ2.</title>
        <authorList>
            <person name="Liang Q."/>
        </authorList>
    </citation>
    <scope>NUCLEOTIDE SEQUENCE [LARGE SCALE GENOMIC DNA]</scope>
    <source>
        <strain evidence="3 4">TMQ2</strain>
    </source>
</reference>
<dbReference type="Pfam" id="PF13490">
    <property type="entry name" value="zf-HC2"/>
    <property type="match status" value="1"/>
</dbReference>
<dbReference type="AlphaFoldDB" id="A0A5C6X6Z8"/>
<evidence type="ECO:0000256" key="1">
    <source>
        <dbReference type="SAM" id="Phobius"/>
    </source>
</evidence>
<sequence length="275" mass="30978">MKNVGQLVQNVALGCEDFEPFIDTYVDEEFDERERADMEAHLAGCERCRGRVNAQMRFKAQLRETLSEERAPQSLRERITSELATLEVELDEERTDVRPLYVRVGWVAGPLAAMLALVLLMPEMTIAPAASSPTPVVDQTVEWHKGNFPLEITTSNPQEASAWFQDKVDFSVRLPHFDNGRVNLLGGRIAHVEDRRAALVLYEVDGARMSVLLFDGEGLKVPRESIRQVEDRDIVWLNQKGYGVAVVQDLGVTYAMTSDLEEDRFLGLVAGTMKR</sequence>
<protein>
    <recommendedName>
        <fullName evidence="2">Putative zinc-finger domain-containing protein</fullName>
    </recommendedName>
</protein>
<accession>A0A5C6X6Z8</accession>
<organism evidence="3 4">
    <name type="scientific">Lujinxingia vulgaris</name>
    <dbReference type="NCBI Taxonomy" id="2600176"/>
    <lineage>
        <taxon>Bacteria</taxon>
        <taxon>Deltaproteobacteria</taxon>
        <taxon>Bradymonadales</taxon>
        <taxon>Lujinxingiaceae</taxon>
        <taxon>Lujinxingia</taxon>
    </lineage>
</organism>
<dbReference type="Proteomes" id="UP000321046">
    <property type="component" value="Unassembled WGS sequence"/>
</dbReference>